<accession>A0ABN9WWH5</accession>
<evidence type="ECO:0000256" key="2">
    <source>
        <dbReference type="SAM" id="MobiDB-lite"/>
    </source>
</evidence>
<keyword evidence="4" id="KW-1185">Reference proteome</keyword>
<dbReference type="EMBL" id="CAUYUJ010019237">
    <property type="protein sequence ID" value="CAK0889595.1"/>
    <property type="molecule type" value="Genomic_DNA"/>
</dbReference>
<name>A0ABN9WWH5_9DINO</name>
<gene>
    <name evidence="3" type="ORF">PCOR1329_LOCUS70093</name>
</gene>
<feature type="non-terminal residue" evidence="3">
    <location>
        <position position="225"/>
    </location>
</feature>
<proteinExistence type="predicted"/>
<feature type="non-terminal residue" evidence="3">
    <location>
        <position position="1"/>
    </location>
</feature>
<protein>
    <submittedName>
        <fullName evidence="3">Uncharacterized protein</fullName>
    </submittedName>
</protein>
<feature type="region of interest" description="Disordered" evidence="2">
    <location>
        <begin position="182"/>
        <end position="225"/>
    </location>
</feature>
<comment type="caution">
    <text evidence="3">The sequence shown here is derived from an EMBL/GenBank/DDBJ whole genome shotgun (WGS) entry which is preliminary data.</text>
</comment>
<dbReference type="Proteomes" id="UP001189429">
    <property type="component" value="Unassembled WGS sequence"/>
</dbReference>
<reference evidence="3" key="1">
    <citation type="submission" date="2023-10" db="EMBL/GenBank/DDBJ databases">
        <authorList>
            <person name="Chen Y."/>
            <person name="Shah S."/>
            <person name="Dougan E. K."/>
            <person name="Thang M."/>
            <person name="Chan C."/>
        </authorList>
    </citation>
    <scope>NUCLEOTIDE SEQUENCE [LARGE SCALE GENOMIC DNA]</scope>
</reference>
<sequence>AGKVQEGSRVGFGPTGVPVRSPTHSKFECKLEPPIKARGRAEDAAEARTLLEGKLKLVRTEIESKKPSITQHTNVGHRLARARTKLEKVTAELEEHNKMLDELNARTAEIQARKVAAMAEVAELYWQHIQSFPRASDGDDGDSKQPLDFNLPPGILEGRDAIMSKLATPQFQEFAKMFADHRAAAGGDRAGAGEPRDGEAADKEGAPAPHDTEMGDAFEDETAAE</sequence>
<evidence type="ECO:0000256" key="1">
    <source>
        <dbReference type="SAM" id="Coils"/>
    </source>
</evidence>
<keyword evidence="1" id="KW-0175">Coiled coil</keyword>
<organism evidence="3 4">
    <name type="scientific">Prorocentrum cordatum</name>
    <dbReference type="NCBI Taxonomy" id="2364126"/>
    <lineage>
        <taxon>Eukaryota</taxon>
        <taxon>Sar</taxon>
        <taxon>Alveolata</taxon>
        <taxon>Dinophyceae</taxon>
        <taxon>Prorocentrales</taxon>
        <taxon>Prorocentraceae</taxon>
        <taxon>Prorocentrum</taxon>
    </lineage>
</organism>
<feature type="compositionally biased region" description="Basic and acidic residues" evidence="2">
    <location>
        <begin position="194"/>
        <end position="213"/>
    </location>
</feature>
<feature type="coiled-coil region" evidence="1">
    <location>
        <begin position="79"/>
        <end position="120"/>
    </location>
</feature>
<evidence type="ECO:0000313" key="4">
    <source>
        <dbReference type="Proteomes" id="UP001189429"/>
    </source>
</evidence>
<feature type="compositionally biased region" description="Acidic residues" evidence="2">
    <location>
        <begin position="214"/>
        <end position="225"/>
    </location>
</feature>
<feature type="region of interest" description="Disordered" evidence="2">
    <location>
        <begin position="1"/>
        <end position="25"/>
    </location>
</feature>
<evidence type="ECO:0000313" key="3">
    <source>
        <dbReference type="EMBL" id="CAK0889595.1"/>
    </source>
</evidence>